<comment type="similarity">
    <text evidence="1">Belongs to the universal ribosomal protein uL1 family.</text>
</comment>
<name>A0A382M3R6_9ZZZZ</name>
<keyword evidence="2" id="KW-0689">Ribosomal protein</keyword>
<dbReference type="InterPro" id="IPR023674">
    <property type="entry name" value="Ribosomal_uL1-like"/>
</dbReference>
<dbReference type="GO" id="GO:1990904">
    <property type="term" value="C:ribonucleoprotein complex"/>
    <property type="evidence" value="ECO:0007669"/>
    <property type="project" value="UniProtKB-KW"/>
</dbReference>
<evidence type="ECO:0000256" key="2">
    <source>
        <dbReference type="ARBA" id="ARBA00022980"/>
    </source>
</evidence>
<accession>A0A382M3R6</accession>
<sequence>MDEKSVTQSLTELRKLIKKRKFSQTIDLIVAFKDIDMTKVPKLEQYIRLPSGLGKDMKICALVGNESEDGAKDADRIILSSNFDKFKSKKDIKKLAREYDYFVAQADMMPKIAQVFGRYFGPINRMPSPKAGCVIPPRTNINSLVGRLRNTVRLVANKIP</sequence>
<proteinExistence type="inferred from homology"/>
<dbReference type="Pfam" id="PF00687">
    <property type="entry name" value="Ribosomal_L1"/>
    <property type="match status" value="1"/>
</dbReference>
<evidence type="ECO:0008006" key="5">
    <source>
        <dbReference type="Google" id="ProtNLM"/>
    </source>
</evidence>
<evidence type="ECO:0000256" key="3">
    <source>
        <dbReference type="ARBA" id="ARBA00023274"/>
    </source>
</evidence>
<gene>
    <name evidence="4" type="ORF">METZ01_LOCUS294705</name>
</gene>
<dbReference type="PANTHER" id="PTHR36427:SF3">
    <property type="entry name" value="LARGE RIBOSOMAL SUBUNIT PROTEIN UL1M"/>
    <property type="match status" value="1"/>
</dbReference>
<dbReference type="AlphaFoldDB" id="A0A382M3R6"/>
<evidence type="ECO:0000256" key="1">
    <source>
        <dbReference type="ARBA" id="ARBA00010531"/>
    </source>
</evidence>
<dbReference type="SUPFAM" id="SSF56808">
    <property type="entry name" value="Ribosomal protein L1"/>
    <property type="match status" value="1"/>
</dbReference>
<feature type="non-terminal residue" evidence="4">
    <location>
        <position position="160"/>
    </location>
</feature>
<organism evidence="4">
    <name type="scientific">marine metagenome</name>
    <dbReference type="NCBI Taxonomy" id="408172"/>
    <lineage>
        <taxon>unclassified sequences</taxon>
        <taxon>metagenomes</taxon>
        <taxon>ecological metagenomes</taxon>
    </lineage>
</organism>
<keyword evidence="3" id="KW-0687">Ribonucleoprotein</keyword>
<dbReference type="EMBL" id="UINC01090160">
    <property type="protein sequence ID" value="SVC41851.1"/>
    <property type="molecule type" value="Genomic_DNA"/>
</dbReference>
<protein>
    <recommendedName>
        <fullName evidence="5">Ribosomal protein</fullName>
    </recommendedName>
</protein>
<dbReference type="Gene3D" id="3.40.50.790">
    <property type="match status" value="1"/>
</dbReference>
<evidence type="ECO:0000313" key="4">
    <source>
        <dbReference type="EMBL" id="SVC41851.1"/>
    </source>
</evidence>
<reference evidence="4" key="1">
    <citation type="submission" date="2018-05" db="EMBL/GenBank/DDBJ databases">
        <authorList>
            <person name="Lanie J.A."/>
            <person name="Ng W.-L."/>
            <person name="Kazmierczak K.M."/>
            <person name="Andrzejewski T.M."/>
            <person name="Davidsen T.M."/>
            <person name="Wayne K.J."/>
            <person name="Tettelin H."/>
            <person name="Glass J.I."/>
            <person name="Rusch D."/>
            <person name="Podicherti R."/>
            <person name="Tsui H.-C.T."/>
            <person name="Winkler M.E."/>
        </authorList>
    </citation>
    <scope>NUCLEOTIDE SEQUENCE</scope>
</reference>
<dbReference type="CDD" id="cd00403">
    <property type="entry name" value="Ribosomal_L1"/>
    <property type="match status" value="1"/>
</dbReference>
<dbReference type="InterPro" id="IPR028364">
    <property type="entry name" value="Ribosomal_uL1/biogenesis"/>
</dbReference>
<dbReference type="GO" id="GO:0005840">
    <property type="term" value="C:ribosome"/>
    <property type="evidence" value="ECO:0007669"/>
    <property type="project" value="UniProtKB-KW"/>
</dbReference>
<dbReference type="InterPro" id="IPR016095">
    <property type="entry name" value="Ribosomal_uL1_3-a/b-sand"/>
</dbReference>
<dbReference type="PANTHER" id="PTHR36427">
    <property type="entry name" value="54S RIBOSOMAL PROTEIN L1, MITOCHONDRIAL"/>
    <property type="match status" value="1"/>
</dbReference>